<dbReference type="SUPFAM" id="SSF141868">
    <property type="entry name" value="EAL domain-like"/>
    <property type="match status" value="1"/>
</dbReference>
<dbReference type="RefSeq" id="WP_117581326.1">
    <property type="nucleotide sequence ID" value="NZ_CP068485.1"/>
</dbReference>
<evidence type="ECO:0000259" key="1">
    <source>
        <dbReference type="PROSITE" id="PS50883"/>
    </source>
</evidence>
<dbReference type="Pfam" id="PF00563">
    <property type="entry name" value="EAL"/>
    <property type="match status" value="1"/>
</dbReference>
<dbReference type="InterPro" id="IPR001633">
    <property type="entry name" value="EAL_dom"/>
</dbReference>
<sequence length="1148" mass="133960">MPVNPYNLDMITKICNHLNTACAIITYRHNFHFEYANDLYYQLFKYKRNDGFNYSLPYSNDYQKVKNTITSIIQKKEEFLEIETQSFNKDNDLIWTRSRLSFIYNNQSVYIICLVENITENKKVLKNLEISHQKYLHEGQFKAAIASDALVSYEINIDDDLIIEDIIENTVNMLKLVDLNTNCSYSEFLLRWTKKCVHPDDKNKFYQELHPHRLKKLFEQGITEVYCEYRSLNATQKQGWVSTTIHLLHVGETNKLFGFVYVKDINDKKIHELELLRQSQSDPLTKLYNRTAFGQIVNEYLNKKRESSSALLLIDIDNFKNINDNLGHSFGDTVLCEIAHKLTNIFNNKAIIGRYGGDEFIIFIKDIPSKKYVYHKASIILEELHLYYSSNYQEYTISSSIGITFSPDDGKTLHELFEQTDSALYRAKKLGKSQYFAFNDSYQDITPVTNYISKGWLIDELDEIVYVSSLDTYELLYLNRKGREITGIEAGEYNHIKCYEALQGRTSPCPFCTNAKLNLNEFYIWEFSNQHLNKDYIVKDKLVLWEGTPVRMEIAVDVSDTHNFNLQRVPTEFAIEKTILDCLQALTIPDTLEEAINNVLEIIGNFYQATRAYIVEIDLNTKIGSNTYEWCRENYPHYRDQLQRIDLNEIPYIYEAFEHHNNLIINDCEAIKKEHPREYAHFISREAHSLVTIPYEETGIFAGYIGVDNPSINQNTIALLDSINFSIVNEIKKRRLYEKTQYNLYHDNLSGLLNRNSFTQFLSYENSAVYSQGVILADINGLKEINRDFGHYHGDKIITIISSIMNSYFPSEKIFRLSGDEFIIIVNDLEYKQFIEATKQMEDTLLGSTPNGVSLGYTWSEDNMDINDLIHQAEELMMINKQIYYERADTYKKHYSPKKLENLLKCFKAKQFVVYLQPKFDIDQNKVVSAEALVRLEYPGHGLIMPNKFIPTLEKERMTRYLDFYMFEQICEILERWQKEGKELIPISVNISRLTLLESDFTNSLKRIKNKYNIPNNFITLEITESIGNIDRSIIATISKRIKDLGFNISLDDFGAKYANMSLLSTLNFDELKIDKSMIDTLVNNDKCQTILHHIIEMCKKINVACVAEGVETEKQIELLVCLGCNIIQGFYYSKPIPLQEFEDKYHQ</sequence>
<dbReference type="InterPro" id="IPR035919">
    <property type="entry name" value="EAL_sf"/>
</dbReference>
<evidence type="ECO:0000313" key="3">
    <source>
        <dbReference type="EMBL" id="RGD85393.1"/>
    </source>
</evidence>
<dbReference type="Gene3D" id="3.30.450.40">
    <property type="match status" value="1"/>
</dbReference>
<dbReference type="CDD" id="cd01948">
    <property type="entry name" value="EAL"/>
    <property type="match status" value="1"/>
</dbReference>
<dbReference type="InterPro" id="IPR000160">
    <property type="entry name" value="GGDEF_dom"/>
</dbReference>
<dbReference type="Pfam" id="PF00990">
    <property type="entry name" value="GGDEF"/>
    <property type="match status" value="2"/>
</dbReference>
<dbReference type="PANTHER" id="PTHR33121:SF71">
    <property type="entry name" value="OXYGEN SENSOR PROTEIN DOSP"/>
    <property type="match status" value="1"/>
</dbReference>
<comment type="caution">
    <text evidence="3">The sequence shown here is derived from an EMBL/GenBank/DDBJ whole genome shotgun (WGS) entry which is preliminary data.</text>
</comment>
<feature type="domain" description="GGDEF" evidence="2">
    <location>
        <begin position="770"/>
        <end position="893"/>
    </location>
</feature>
<evidence type="ECO:0000313" key="4">
    <source>
        <dbReference type="Proteomes" id="UP000261032"/>
    </source>
</evidence>
<dbReference type="CDD" id="cd01949">
    <property type="entry name" value="GGDEF"/>
    <property type="match status" value="2"/>
</dbReference>
<gene>
    <name evidence="3" type="ORF">DXB93_08445</name>
</gene>
<dbReference type="SUPFAM" id="SSF55073">
    <property type="entry name" value="Nucleotide cyclase"/>
    <property type="match status" value="2"/>
</dbReference>
<feature type="domain" description="GGDEF" evidence="2">
    <location>
        <begin position="307"/>
        <end position="440"/>
    </location>
</feature>
<dbReference type="SMART" id="SM00052">
    <property type="entry name" value="EAL"/>
    <property type="match status" value="1"/>
</dbReference>
<protein>
    <submittedName>
        <fullName evidence="3">EAL domain-containing protein</fullName>
    </submittedName>
</protein>
<dbReference type="PROSITE" id="PS50887">
    <property type="entry name" value="GGDEF"/>
    <property type="match status" value="2"/>
</dbReference>
<dbReference type="InterPro" id="IPR029016">
    <property type="entry name" value="GAF-like_dom_sf"/>
</dbReference>
<dbReference type="InterPro" id="IPR029787">
    <property type="entry name" value="Nucleotide_cyclase"/>
</dbReference>
<dbReference type="Gene3D" id="3.30.450.20">
    <property type="entry name" value="PAS domain"/>
    <property type="match status" value="1"/>
</dbReference>
<dbReference type="InterPro" id="IPR043128">
    <property type="entry name" value="Rev_trsase/Diguanyl_cyclase"/>
</dbReference>
<dbReference type="GO" id="GO:0071111">
    <property type="term" value="F:cyclic-guanylate-specific phosphodiesterase activity"/>
    <property type="evidence" value="ECO:0007669"/>
    <property type="project" value="InterPro"/>
</dbReference>
<dbReference type="PROSITE" id="PS50883">
    <property type="entry name" value="EAL"/>
    <property type="match status" value="1"/>
</dbReference>
<name>A0A3E3ECZ7_9FIRM</name>
<feature type="domain" description="EAL" evidence="1">
    <location>
        <begin position="893"/>
        <end position="1148"/>
    </location>
</feature>
<organism evidence="3 4">
    <name type="scientific">Thomasclavelia ramosa</name>
    <dbReference type="NCBI Taxonomy" id="1547"/>
    <lineage>
        <taxon>Bacteria</taxon>
        <taxon>Bacillati</taxon>
        <taxon>Bacillota</taxon>
        <taxon>Erysipelotrichia</taxon>
        <taxon>Erysipelotrichales</taxon>
        <taxon>Coprobacillaceae</taxon>
        <taxon>Thomasclavelia</taxon>
    </lineage>
</organism>
<evidence type="ECO:0000259" key="2">
    <source>
        <dbReference type="PROSITE" id="PS50887"/>
    </source>
</evidence>
<dbReference type="AlphaFoldDB" id="A0A3E3ECZ7"/>
<dbReference type="EMBL" id="QUSL01000011">
    <property type="protein sequence ID" value="RGD85393.1"/>
    <property type="molecule type" value="Genomic_DNA"/>
</dbReference>
<dbReference type="Gene3D" id="3.20.20.450">
    <property type="entry name" value="EAL domain"/>
    <property type="match status" value="1"/>
</dbReference>
<accession>A0A3E3ECZ7</accession>
<dbReference type="Gene3D" id="3.30.70.270">
    <property type="match status" value="2"/>
</dbReference>
<dbReference type="SUPFAM" id="SSF55781">
    <property type="entry name" value="GAF domain-like"/>
    <property type="match status" value="1"/>
</dbReference>
<dbReference type="InterPro" id="IPR035965">
    <property type="entry name" value="PAS-like_dom_sf"/>
</dbReference>
<proteinExistence type="predicted"/>
<reference evidence="3 4" key="1">
    <citation type="submission" date="2018-08" db="EMBL/GenBank/DDBJ databases">
        <title>A genome reference for cultivated species of the human gut microbiota.</title>
        <authorList>
            <person name="Zou Y."/>
            <person name="Xue W."/>
            <person name="Luo G."/>
        </authorList>
    </citation>
    <scope>NUCLEOTIDE SEQUENCE [LARGE SCALE GENOMIC DNA]</scope>
    <source>
        <strain evidence="3 4">OM06-4</strain>
    </source>
</reference>
<dbReference type="NCBIfam" id="TIGR00254">
    <property type="entry name" value="GGDEF"/>
    <property type="match status" value="2"/>
</dbReference>
<dbReference type="PANTHER" id="PTHR33121">
    <property type="entry name" value="CYCLIC DI-GMP PHOSPHODIESTERASE PDEF"/>
    <property type="match status" value="1"/>
</dbReference>
<dbReference type="SUPFAM" id="SSF55785">
    <property type="entry name" value="PYP-like sensor domain (PAS domain)"/>
    <property type="match status" value="1"/>
</dbReference>
<dbReference type="Proteomes" id="UP000261032">
    <property type="component" value="Unassembled WGS sequence"/>
</dbReference>
<dbReference type="InterPro" id="IPR050706">
    <property type="entry name" value="Cyclic-di-GMP_PDE-like"/>
</dbReference>
<dbReference type="SMART" id="SM00267">
    <property type="entry name" value="GGDEF"/>
    <property type="match status" value="2"/>
</dbReference>